<keyword evidence="13" id="KW-1185">Reference proteome</keyword>
<evidence type="ECO:0000256" key="4">
    <source>
        <dbReference type="ARBA" id="ARBA00013346"/>
    </source>
</evidence>
<dbReference type="InterPro" id="IPR029063">
    <property type="entry name" value="SAM-dependent_MTases_sf"/>
</dbReference>
<comment type="similarity">
    <text evidence="2">Belongs to the methyltransferase superfamily. L-isoaspartyl/D-aspartyl protein methyltransferase family.</text>
</comment>
<evidence type="ECO:0000256" key="10">
    <source>
        <dbReference type="ARBA" id="ARBA00031323"/>
    </source>
</evidence>
<dbReference type="AlphaFoldDB" id="A0A542DD81"/>
<dbReference type="PANTHER" id="PTHR11579">
    <property type="entry name" value="PROTEIN-L-ISOASPARTATE O-METHYLTRANSFERASE"/>
    <property type="match status" value="1"/>
</dbReference>
<comment type="subcellular location">
    <subcellularLocation>
        <location evidence="1">Cytoplasm</location>
    </subcellularLocation>
</comment>
<evidence type="ECO:0000256" key="9">
    <source>
        <dbReference type="ARBA" id="ARBA00030757"/>
    </source>
</evidence>
<proteinExistence type="inferred from homology"/>
<dbReference type="EC" id="2.1.1.77" evidence="3"/>
<evidence type="ECO:0000256" key="5">
    <source>
        <dbReference type="ARBA" id="ARBA00022490"/>
    </source>
</evidence>
<evidence type="ECO:0000256" key="6">
    <source>
        <dbReference type="ARBA" id="ARBA00022603"/>
    </source>
</evidence>
<evidence type="ECO:0000256" key="11">
    <source>
        <dbReference type="ARBA" id="ARBA00031350"/>
    </source>
</evidence>
<evidence type="ECO:0000256" key="8">
    <source>
        <dbReference type="ARBA" id="ARBA00022691"/>
    </source>
</evidence>
<evidence type="ECO:0000256" key="1">
    <source>
        <dbReference type="ARBA" id="ARBA00004496"/>
    </source>
</evidence>
<evidence type="ECO:0000313" key="13">
    <source>
        <dbReference type="Proteomes" id="UP000320876"/>
    </source>
</evidence>
<evidence type="ECO:0000256" key="7">
    <source>
        <dbReference type="ARBA" id="ARBA00022679"/>
    </source>
</evidence>
<keyword evidence="5" id="KW-0963">Cytoplasm</keyword>
<sequence length="363" mass="39481">MPEWQDTLGVPRTWFIPPVIWVDGHSGFVALSRADSPAQWRRAVETDEPIVTQVDDGRTPPGQVGLVPTSSCSKPSVVARMLGALDVQPGHRVLEVGTGTGWNTALLADRVGPDGLVVTIEADEQVARTARLAFEKIGHRITAITGDGARGWAPDAPYDRLIATASVHAVPPPWLDQVRPGGRLVLPFGTDYCNGAMLTLDRAADGSANGTFGGALTFMRLRGQRNEFIDPTTEQLGGADRGTTPLRPGQLFEMIAFQRAAFTIGLRVPRCYLTVEEDARGPRRHTIELHDTASGSWARVEVEPGGSTSPVRQFGSRRLWTEAEAAYAWWRDAGQPEAGHYRLTVTPDGTHLVELDGRRWAIT</sequence>
<dbReference type="GO" id="GO:0005737">
    <property type="term" value="C:cytoplasm"/>
    <property type="evidence" value="ECO:0007669"/>
    <property type="project" value="UniProtKB-SubCell"/>
</dbReference>
<dbReference type="SUPFAM" id="SSF53335">
    <property type="entry name" value="S-adenosyl-L-methionine-dependent methyltransferases"/>
    <property type="match status" value="1"/>
</dbReference>
<evidence type="ECO:0000313" key="12">
    <source>
        <dbReference type="EMBL" id="TQJ01034.1"/>
    </source>
</evidence>
<dbReference type="Proteomes" id="UP000320876">
    <property type="component" value="Unassembled WGS sequence"/>
</dbReference>
<dbReference type="PANTHER" id="PTHR11579:SF0">
    <property type="entry name" value="PROTEIN-L-ISOASPARTATE(D-ASPARTATE) O-METHYLTRANSFERASE"/>
    <property type="match status" value="1"/>
</dbReference>
<keyword evidence="6 12" id="KW-0489">Methyltransferase</keyword>
<comment type="caution">
    <text evidence="12">The sequence shown here is derived from an EMBL/GenBank/DDBJ whole genome shotgun (WGS) entry which is preliminary data.</text>
</comment>
<evidence type="ECO:0000256" key="3">
    <source>
        <dbReference type="ARBA" id="ARBA00011890"/>
    </source>
</evidence>
<accession>A0A542DD81</accession>
<keyword evidence="7 12" id="KW-0808">Transferase</keyword>
<dbReference type="GO" id="GO:0004719">
    <property type="term" value="F:protein-L-isoaspartate (D-aspartate) O-methyltransferase activity"/>
    <property type="evidence" value="ECO:0007669"/>
    <property type="project" value="UniProtKB-EC"/>
</dbReference>
<dbReference type="Gene3D" id="3.40.50.150">
    <property type="entry name" value="Vaccinia Virus protein VP39"/>
    <property type="match status" value="1"/>
</dbReference>
<evidence type="ECO:0000256" key="2">
    <source>
        <dbReference type="ARBA" id="ARBA00005369"/>
    </source>
</evidence>
<dbReference type="Pfam" id="PF01135">
    <property type="entry name" value="PCMT"/>
    <property type="match status" value="1"/>
</dbReference>
<dbReference type="InterPro" id="IPR000682">
    <property type="entry name" value="PCMT"/>
</dbReference>
<dbReference type="EMBL" id="VFML01000001">
    <property type="protein sequence ID" value="TQJ01034.1"/>
    <property type="molecule type" value="Genomic_DNA"/>
</dbReference>
<keyword evidence="8" id="KW-0949">S-adenosyl-L-methionine</keyword>
<name>A0A542DD81_AMYCI</name>
<protein>
    <recommendedName>
        <fullName evidence="4">Protein-L-isoaspartate O-methyltransferase</fullName>
        <ecNumber evidence="3">2.1.1.77</ecNumber>
    </recommendedName>
    <alternativeName>
        <fullName evidence="11">L-isoaspartyl protein carboxyl methyltransferase</fullName>
    </alternativeName>
    <alternativeName>
        <fullName evidence="9">Protein L-isoaspartyl methyltransferase</fullName>
    </alternativeName>
    <alternativeName>
        <fullName evidence="10">Protein-beta-aspartate methyltransferase</fullName>
    </alternativeName>
</protein>
<reference evidence="12 13" key="1">
    <citation type="submission" date="2019-06" db="EMBL/GenBank/DDBJ databases">
        <title>Sequencing the genomes of 1000 actinobacteria strains.</title>
        <authorList>
            <person name="Klenk H.-P."/>
        </authorList>
    </citation>
    <scope>NUCLEOTIDE SEQUENCE [LARGE SCALE GENOMIC DNA]</scope>
    <source>
        <strain evidence="12 13">DSM 45679</strain>
    </source>
</reference>
<gene>
    <name evidence="12" type="ORF">FB471_0696</name>
</gene>
<dbReference type="CDD" id="cd02440">
    <property type="entry name" value="AdoMet_MTases"/>
    <property type="match status" value="1"/>
</dbReference>
<dbReference type="GO" id="GO:0032259">
    <property type="term" value="P:methylation"/>
    <property type="evidence" value="ECO:0007669"/>
    <property type="project" value="UniProtKB-KW"/>
</dbReference>
<organism evidence="12 13">
    <name type="scientific">Amycolatopsis cihanbeyliensis</name>
    <dbReference type="NCBI Taxonomy" id="1128664"/>
    <lineage>
        <taxon>Bacteria</taxon>
        <taxon>Bacillati</taxon>
        <taxon>Actinomycetota</taxon>
        <taxon>Actinomycetes</taxon>
        <taxon>Pseudonocardiales</taxon>
        <taxon>Pseudonocardiaceae</taxon>
        <taxon>Amycolatopsis</taxon>
    </lineage>
</organism>